<dbReference type="GO" id="GO:0005737">
    <property type="term" value="C:cytoplasm"/>
    <property type="evidence" value="ECO:0007669"/>
    <property type="project" value="TreeGrafter"/>
</dbReference>
<name>A0A6J0SRW7_9SAUR</name>
<dbReference type="GO" id="GO:0005615">
    <property type="term" value="C:extracellular space"/>
    <property type="evidence" value="ECO:0007669"/>
    <property type="project" value="TreeGrafter"/>
</dbReference>
<dbReference type="PRINTS" id="PR00712">
    <property type="entry name" value="BNATPEPTIDE"/>
</dbReference>
<dbReference type="OrthoDB" id="8865096at2759"/>
<evidence type="ECO:0000313" key="11">
    <source>
        <dbReference type="RefSeq" id="XP_020637640.1"/>
    </source>
</evidence>
<dbReference type="GO" id="GO:0097746">
    <property type="term" value="P:blood vessel diameter maintenance"/>
    <property type="evidence" value="ECO:0007669"/>
    <property type="project" value="UniProtKB-KW"/>
</dbReference>
<dbReference type="GeneID" id="110073112"/>
<keyword evidence="4 9" id="KW-0732">Signal</keyword>
<feature type="signal peptide" evidence="9">
    <location>
        <begin position="1"/>
        <end position="24"/>
    </location>
</feature>
<dbReference type="AlphaFoldDB" id="A0A6J0SRW7"/>
<evidence type="ECO:0000256" key="6">
    <source>
        <dbReference type="ARBA" id="ARBA00022924"/>
    </source>
</evidence>
<dbReference type="KEGG" id="pvt:110073112"/>
<evidence type="ECO:0000256" key="4">
    <source>
        <dbReference type="ARBA" id="ARBA00022729"/>
    </source>
</evidence>
<dbReference type="SMART" id="SM00183">
    <property type="entry name" value="NAT_PEP"/>
    <property type="match status" value="1"/>
</dbReference>
<dbReference type="InterPro" id="IPR000663">
    <property type="entry name" value="Natr_peptide"/>
</dbReference>
<keyword evidence="5" id="KW-0838">Vasoactive</keyword>
<evidence type="ECO:0000256" key="3">
    <source>
        <dbReference type="ARBA" id="ARBA00022656"/>
    </source>
</evidence>
<dbReference type="GO" id="GO:0007218">
    <property type="term" value="P:neuropeptide signaling pathway"/>
    <property type="evidence" value="ECO:0007669"/>
    <property type="project" value="TreeGrafter"/>
</dbReference>
<dbReference type="InParanoid" id="A0A6J0SRW7"/>
<dbReference type="RefSeq" id="XP_020637640.1">
    <property type="nucleotide sequence ID" value="XM_020781981.2"/>
</dbReference>
<dbReference type="GO" id="GO:0007168">
    <property type="term" value="P:receptor guanylyl cyclase signaling pathway"/>
    <property type="evidence" value="ECO:0007669"/>
    <property type="project" value="TreeGrafter"/>
</dbReference>
<evidence type="ECO:0000256" key="7">
    <source>
        <dbReference type="ARBA" id="ARBA00023157"/>
    </source>
</evidence>
<evidence type="ECO:0000256" key="8">
    <source>
        <dbReference type="SAM" id="MobiDB-lite"/>
    </source>
</evidence>
<feature type="chain" id="PRO_5027002906" evidence="9">
    <location>
        <begin position="25"/>
        <end position="140"/>
    </location>
</feature>
<accession>A0A6J0SRW7</accession>
<keyword evidence="3" id="KW-0800">Toxin</keyword>
<dbReference type="InterPro" id="IPR002408">
    <property type="entry name" value="Natriuretic_peptide_brain"/>
</dbReference>
<dbReference type="InterPro" id="IPR050787">
    <property type="entry name" value="Natriuretic_peptide"/>
</dbReference>
<protein>
    <submittedName>
        <fullName evidence="11">Natriuretic peptides B-like</fullName>
    </submittedName>
</protein>
<dbReference type="GO" id="GO:0051427">
    <property type="term" value="F:hormone receptor binding"/>
    <property type="evidence" value="ECO:0007669"/>
    <property type="project" value="TreeGrafter"/>
</dbReference>
<reference evidence="11" key="1">
    <citation type="submission" date="2025-08" db="UniProtKB">
        <authorList>
            <consortium name="RefSeq"/>
        </authorList>
    </citation>
    <scope>IDENTIFICATION</scope>
</reference>
<organism evidence="10 11">
    <name type="scientific">Pogona vitticeps</name>
    <name type="common">central bearded dragon</name>
    <dbReference type="NCBI Taxonomy" id="103695"/>
    <lineage>
        <taxon>Eukaryota</taxon>
        <taxon>Metazoa</taxon>
        <taxon>Chordata</taxon>
        <taxon>Craniata</taxon>
        <taxon>Vertebrata</taxon>
        <taxon>Euteleostomi</taxon>
        <taxon>Lepidosauria</taxon>
        <taxon>Squamata</taxon>
        <taxon>Bifurcata</taxon>
        <taxon>Unidentata</taxon>
        <taxon>Episquamata</taxon>
        <taxon>Toxicofera</taxon>
        <taxon>Iguania</taxon>
        <taxon>Acrodonta</taxon>
        <taxon>Agamidae</taxon>
        <taxon>Amphibolurinae</taxon>
        <taxon>Pogona</taxon>
    </lineage>
</organism>
<dbReference type="GO" id="GO:0090729">
    <property type="term" value="F:toxin activity"/>
    <property type="evidence" value="ECO:0007669"/>
    <property type="project" value="UniProtKB-KW"/>
</dbReference>
<dbReference type="Pfam" id="PF00212">
    <property type="entry name" value="ANP"/>
    <property type="match status" value="1"/>
</dbReference>
<evidence type="ECO:0000313" key="10">
    <source>
        <dbReference type="Proteomes" id="UP001652642"/>
    </source>
</evidence>
<keyword evidence="10" id="KW-1185">Reference proteome</keyword>
<proteinExistence type="predicted"/>
<dbReference type="PANTHER" id="PTHR14066">
    <property type="entry name" value="ATRIAL NATRIURETIC FACTOR PRECURSOR"/>
    <property type="match status" value="1"/>
</dbReference>
<dbReference type="GO" id="GO:0003085">
    <property type="term" value="P:negative regulation of systemic arterial blood pressure"/>
    <property type="evidence" value="ECO:0007669"/>
    <property type="project" value="TreeGrafter"/>
</dbReference>
<dbReference type="PANTHER" id="PTHR14066:SF10">
    <property type="entry name" value="NATRIURETIC PEPTIDES B"/>
    <property type="match status" value="1"/>
</dbReference>
<dbReference type="GO" id="GO:0006182">
    <property type="term" value="P:cGMP biosynthetic process"/>
    <property type="evidence" value="ECO:0007669"/>
    <property type="project" value="TreeGrafter"/>
</dbReference>
<keyword evidence="2" id="KW-0964">Secreted</keyword>
<evidence type="ECO:0000256" key="2">
    <source>
        <dbReference type="ARBA" id="ARBA00022525"/>
    </source>
</evidence>
<dbReference type="GO" id="GO:0019934">
    <property type="term" value="P:cGMP-mediated signaling"/>
    <property type="evidence" value="ECO:0007669"/>
    <property type="project" value="TreeGrafter"/>
</dbReference>
<dbReference type="GO" id="GO:0005179">
    <property type="term" value="F:hormone activity"/>
    <property type="evidence" value="ECO:0007669"/>
    <property type="project" value="InterPro"/>
</dbReference>
<evidence type="ECO:0000256" key="9">
    <source>
        <dbReference type="SAM" id="SignalP"/>
    </source>
</evidence>
<feature type="region of interest" description="Disordered" evidence="8">
    <location>
        <begin position="54"/>
        <end position="76"/>
    </location>
</feature>
<dbReference type="Proteomes" id="UP001652642">
    <property type="component" value="Chromosome 7"/>
</dbReference>
<comment type="subcellular location">
    <subcellularLocation>
        <location evidence="1">Secreted</location>
    </subcellularLocation>
</comment>
<keyword evidence="6" id="KW-0382">Hypotensive agent</keyword>
<gene>
    <name evidence="11" type="primary">LOC110073112</name>
</gene>
<keyword evidence="7" id="KW-1015">Disulfide bond</keyword>
<evidence type="ECO:0000256" key="5">
    <source>
        <dbReference type="ARBA" id="ARBA00022858"/>
    </source>
</evidence>
<sequence>MTGSALPRWSSLMVVILHTGLGWAHPVTGSPSGHELQSLEDLLERLKEKVQQGDLEVPSYEAGNADDSSYLDLGDSESHPFRQLDLLPPLPQAEVEAQWRKFLASPKRRRHFSGCFGTRLERIGSQTGLGCKIYKPRKDF</sequence>
<evidence type="ECO:0000256" key="1">
    <source>
        <dbReference type="ARBA" id="ARBA00004613"/>
    </source>
</evidence>